<dbReference type="EMBL" id="JAGWCR010000004">
    <property type="protein sequence ID" value="MBS3648894.1"/>
    <property type="molecule type" value="Genomic_DNA"/>
</dbReference>
<comment type="caution">
    <text evidence="2">The sequence shown here is derived from an EMBL/GenBank/DDBJ whole genome shotgun (WGS) entry which is preliminary data.</text>
</comment>
<feature type="transmembrane region" description="Helical" evidence="1">
    <location>
        <begin position="40"/>
        <end position="60"/>
    </location>
</feature>
<reference evidence="2" key="1">
    <citation type="submission" date="2021-04" db="EMBL/GenBank/DDBJ databases">
        <title>Pseudaminobacter soli sp. nov., isolated from paddy soil contaminated by heavy metals.</title>
        <authorList>
            <person name="Zhang K."/>
        </authorList>
    </citation>
    <scope>NUCLEOTIDE SEQUENCE</scope>
    <source>
        <strain evidence="2">19-2017</strain>
    </source>
</reference>
<dbReference type="AlphaFoldDB" id="A0A942DWE6"/>
<keyword evidence="3" id="KW-1185">Reference proteome</keyword>
<sequence length="93" mass="11007">MNADEYSRYFGLAKKDQRMRISIWKTAKGLFWHIFNDGRYFAVAYMIGAWLTFAHALEVYSALALRAVAFPALISAIFWPVYWFFYSSWMVWG</sequence>
<evidence type="ECO:0000256" key="1">
    <source>
        <dbReference type="SAM" id="Phobius"/>
    </source>
</evidence>
<name>A0A942DWE6_9HYPH</name>
<keyword evidence="1" id="KW-1133">Transmembrane helix</keyword>
<organism evidence="2 3">
    <name type="scientific">Pseudaminobacter soli</name>
    <name type="common">ex Zhang et al. 2022</name>
    <dbReference type="NCBI Taxonomy" id="2831468"/>
    <lineage>
        <taxon>Bacteria</taxon>
        <taxon>Pseudomonadati</taxon>
        <taxon>Pseudomonadota</taxon>
        <taxon>Alphaproteobacteria</taxon>
        <taxon>Hyphomicrobiales</taxon>
        <taxon>Phyllobacteriaceae</taxon>
        <taxon>Pseudaminobacter</taxon>
    </lineage>
</organism>
<dbReference type="RefSeq" id="WP_188254455.1">
    <property type="nucleotide sequence ID" value="NZ_JABVCF010000004.1"/>
</dbReference>
<protein>
    <submittedName>
        <fullName evidence="2">Uncharacterized protein</fullName>
    </submittedName>
</protein>
<dbReference type="Proteomes" id="UP000680348">
    <property type="component" value="Unassembled WGS sequence"/>
</dbReference>
<proteinExistence type="predicted"/>
<keyword evidence="1" id="KW-0472">Membrane</keyword>
<feature type="transmembrane region" description="Helical" evidence="1">
    <location>
        <begin position="67"/>
        <end position="85"/>
    </location>
</feature>
<keyword evidence="1" id="KW-0812">Transmembrane</keyword>
<evidence type="ECO:0000313" key="3">
    <source>
        <dbReference type="Proteomes" id="UP000680348"/>
    </source>
</evidence>
<gene>
    <name evidence="2" type="ORF">KEU06_09770</name>
</gene>
<evidence type="ECO:0000313" key="2">
    <source>
        <dbReference type="EMBL" id="MBS3648894.1"/>
    </source>
</evidence>
<accession>A0A942DWE6</accession>